<accession>A0A7T7MBA2</accession>
<organism evidence="9 10">
    <name type="scientific">Actinomyces weissii</name>
    <dbReference type="NCBI Taxonomy" id="675090"/>
    <lineage>
        <taxon>Bacteria</taxon>
        <taxon>Bacillati</taxon>
        <taxon>Actinomycetota</taxon>
        <taxon>Actinomycetes</taxon>
        <taxon>Actinomycetales</taxon>
        <taxon>Actinomycetaceae</taxon>
        <taxon>Actinomyces</taxon>
    </lineage>
</organism>
<evidence type="ECO:0000313" key="10">
    <source>
        <dbReference type="Proteomes" id="UP000595895"/>
    </source>
</evidence>
<keyword evidence="10" id="KW-1185">Reference proteome</keyword>
<dbReference type="GO" id="GO:0005829">
    <property type="term" value="C:cytosol"/>
    <property type="evidence" value="ECO:0007669"/>
    <property type="project" value="TreeGrafter"/>
</dbReference>
<dbReference type="PANTHER" id="PTHR48069">
    <property type="entry name" value="DIHYDROFOLATE REDUCTASE"/>
    <property type="match status" value="1"/>
</dbReference>
<dbReference type="InterPro" id="IPR001796">
    <property type="entry name" value="DHFR_dom"/>
</dbReference>
<reference evidence="9 10" key="1">
    <citation type="submission" date="2020-12" db="EMBL/GenBank/DDBJ databases">
        <authorList>
            <person name="Zhou J."/>
        </authorList>
    </citation>
    <scope>NUCLEOTIDE SEQUENCE [LARGE SCALE GENOMIC DNA]</scope>
    <source>
        <strain evidence="9 10">CCUG 61299</strain>
    </source>
</reference>
<evidence type="ECO:0000256" key="3">
    <source>
        <dbReference type="ARBA" id="ARBA00012856"/>
    </source>
</evidence>
<evidence type="ECO:0000256" key="5">
    <source>
        <dbReference type="ARBA" id="ARBA00022857"/>
    </source>
</evidence>
<dbReference type="KEGG" id="awe:JG540_03295"/>
<evidence type="ECO:0000256" key="1">
    <source>
        <dbReference type="ARBA" id="ARBA00004903"/>
    </source>
</evidence>
<evidence type="ECO:0000256" key="2">
    <source>
        <dbReference type="ARBA" id="ARBA00009539"/>
    </source>
</evidence>
<dbReference type="GO" id="GO:0006730">
    <property type="term" value="P:one-carbon metabolic process"/>
    <property type="evidence" value="ECO:0007669"/>
    <property type="project" value="UniProtKB-KW"/>
</dbReference>
<dbReference type="PANTHER" id="PTHR48069:SF3">
    <property type="entry name" value="DIHYDROFOLATE REDUCTASE"/>
    <property type="match status" value="1"/>
</dbReference>
<dbReference type="SUPFAM" id="SSF53597">
    <property type="entry name" value="Dihydrofolate reductase-like"/>
    <property type="match status" value="1"/>
</dbReference>
<dbReference type="AlphaFoldDB" id="A0A7T7MBA2"/>
<evidence type="ECO:0000256" key="4">
    <source>
        <dbReference type="ARBA" id="ARBA00022563"/>
    </source>
</evidence>
<dbReference type="Pfam" id="PF00186">
    <property type="entry name" value="DHFR_1"/>
    <property type="match status" value="1"/>
</dbReference>
<protein>
    <recommendedName>
        <fullName evidence="3">dihydrofolate reductase</fullName>
        <ecNumber evidence="3">1.5.1.3</ecNumber>
    </recommendedName>
</protein>
<evidence type="ECO:0000259" key="8">
    <source>
        <dbReference type="PROSITE" id="PS51330"/>
    </source>
</evidence>
<dbReference type="GO" id="GO:0050661">
    <property type="term" value="F:NADP binding"/>
    <property type="evidence" value="ECO:0007669"/>
    <property type="project" value="InterPro"/>
</dbReference>
<dbReference type="EMBL" id="CP066802">
    <property type="protein sequence ID" value="QQM68306.1"/>
    <property type="molecule type" value="Genomic_DNA"/>
</dbReference>
<dbReference type="GO" id="GO:0046654">
    <property type="term" value="P:tetrahydrofolate biosynthetic process"/>
    <property type="evidence" value="ECO:0007669"/>
    <property type="project" value="UniProtKB-UniPathway"/>
</dbReference>
<dbReference type="PROSITE" id="PS51330">
    <property type="entry name" value="DHFR_2"/>
    <property type="match status" value="1"/>
</dbReference>
<dbReference type="UniPathway" id="UPA00077">
    <property type="reaction ID" value="UER00158"/>
</dbReference>
<gene>
    <name evidence="9" type="ORF">JG540_03295</name>
</gene>
<proteinExistence type="inferred from homology"/>
<sequence>MTAGPGRRAAGAPEGRSEQAAVGAIWAQDRGGLLGADGGMLWRVPADFRHFKAATLGGAVIMGRTTWDSLGGRPLPGRLNIVLSRRPGWQPRVNGKEDQASAGAPTRAATTSPADKPAGVSAAVATSVQVARDLPGAVLTAVRGVVGRGLADPREGTYRQLPRVWVIGGGSIYRQALEAGLVGELLVSRLDLDVSRRAEALEEHQVVRAPLVDLTQWLPGPMMDPADQWRPVSGDAAWRVDHWQHPFSRETGTYGSRDR</sequence>
<evidence type="ECO:0000313" key="9">
    <source>
        <dbReference type="EMBL" id="QQM68306.1"/>
    </source>
</evidence>
<keyword evidence="6" id="KW-0560">Oxidoreductase</keyword>
<name>A0A7T7MBA2_9ACTO</name>
<comment type="pathway">
    <text evidence="1">Cofactor biosynthesis; tetrahydrofolate biosynthesis; 5,6,7,8-tetrahydrofolate from 7,8-dihydrofolate: step 1/1.</text>
</comment>
<dbReference type="InterPro" id="IPR012259">
    <property type="entry name" value="DHFR"/>
</dbReference>
<dbReference type="PRINTS" id="PR00070">
    <property type="entry name" value="DHFR"/>
</dbReference>
<dbReference type="CDD" id="cd00209">
    <property type="entry name" value="DHFR"/>
    <property type="match status" value="1"/>
</dbReference>
<feature type="region of interest" description="Disordered" evidence="7">
    <location>
        <begin position="88"/>
        <end position="118"/>
    </location>
</feature>
<dbReference type="GO" id="GO:0046452">
    <property type="term" value="P:dihydrofolate metabolic process"/>
    <property type="evidence" value="ECO:0007669"/>
    <property type="project" value="TreeGrafter"/>
</dbReference>
<evidence type="ECO:0000256" key="7">
    <source>
        <dbReference type="SAM" id="MobiDB-lite"/>
    </source>
</evidence>
<evidence type="ECO:0000256" key="6">
    <source>
        <dbReference type="ARBA" id="ARBA00023002"/>
    </source>
</evidence>
<dbReference type="GO" id="GO:0046655">
    <property type="term" value="P:folic acid metabolic process"/>
    <property type="evidence" value="ECO:0007669"/>
    <property type="project" value="TreeGrafter"/>
</dbReference>
<keyword evidence="5" id="KW-0521">NADP</keyword>
<dbReference type="EC" id="1.5.1.3" evidence="3"/>
<dbReference type="GO" id="GO:0004146">
    <property type="term" value="F:dihydrofolate reductase activity"/>
    <property type="evidence" value="ECO:0007669"/>
    <property type="project" value="UniProtKB-EC"/>
</dbReference>
<feature type="domain" description="DHFR" evidence="8">
    <location>
        <begin position="21"/>
        <end position="259"/>
    </location>
</feature>
<dbReference type="InterPro" id="IPR024072">
    <property type="entry name" value="DHFR-like_dom_sf"/>
</dbReference>
<keyword evidence="4" id="KW-0554">One-carbon metabolism</keyword>
<dbReference type="Gene3D" id="3.40.430.10">
    <property type="entry name" value="Dihydrofolate Reductase, subunit A"/>
    <property type="match status" value="1"/>
</dbReference>
<dbReference type="Proteomes" id="UP000595895">
    <property type="component" value="Chromosome"/>
</dbReference>
<comment type="similarity">
    <text evidence="2">Belongs to the dihydrofolate reductase family.</text>
</comment>